<dbReference type="Proteomes" id="UP000066284">
    <property type="component" value="Chromosome 1"/>
</dbReference>
<dbReference type="SUPFAM" id="SSF53850">
    <property type="entry name" value="Periplasmic binding protein-like II"/>
    <property type="match status" value="1"/>
</dbReference>
<keyword evidence="9" id="KW-0963">Cytoplasm</keyword>
<dbReference type="InterPro" id="IPR010957">
    <property type="entry name" value="G/b/e-P-prot_chorismate_mutase"/>
</dbReference>
<dbReference type="FunFam" id="3.40.190.10:FF:000029">
    <property type="entry name" value="Chorismate mutase/Prephenate dehydratase"/>
    <property type="match status" value="1"/>
</dbReference>
<evidence type="ECO:0000256" key="5">
    <source>
        <dbReference type="ARBA" id="ARBA00004817"/>
    </source>
</evidence>
<comment type="function">
    <text evidence="2">Catalyzes the Claisen rearrangement of chorismate to prephenate and the decarboxylation/dehydration of prephenate to phenylpyruvate.</text>
</comment>
<dbReference type="GO" id="GO:0004106">
    <property type="term" value="F:chorismate mutase activity"/>
    <property type="evidence" value="ECO:0007669"/>
    <property type="project" value="UniProtKB-EC"/>
</dbReference>
<dbReference type="CDD" id="cd04905">
    <property type="entry name" value="ACT_CM-PDT"/>
    <property type="match status" value="1"/>
</dbReference>
<accession>A0A0S4KV36</accession>
<comment type="catalytic activity">
    <reaction evidence="1">
        <text>chorismate = prephenate</text>
        <dbReference type="Rhea" id="RHEA:13897"/>
        <dbReference type="ChEBI" id="CHEBI:29748"/>
        <dbReference type="ChEBI" id="CHEBI:29934"/>
        <dbReference type="EC" id="5.4.99.5"/>
    </reaction>
</comment>
<evidence type="ECO:0000256" key="8">
    <source>
        <dbReference type="ARBA" id="ARBA00014401"/>
    </source>
</evidence>
<gene>
    <name evidence="23" type="primary">pheA</name>
    <name evidence="23" type="ORF">NITINOP_1285</name>
</gene>
<dbReference type="GO" id="GO:0004664">
    <property type="term" value="F:prephenate dehydratase activity"/>
    <property type="evidence" value="ECO:0007669"/>
    <property type="project" value="UniProtKB-EC"/>
</dbReference>
<dbReference type="PROSITE" id="PS51671">
    <property type="entry name" value="ACT"/>
    <property type="match status" value="1"/>
</dbReference>
<feature type="domain" description="Chorismate mutase" evidence="20">
    <location>
        <begin position="34"/>
        <end position="126"/>
    </location>
</feature>
<dbReference type="KEGG" id="nio:NITINOP_1285"/>
<evidence type="ECO:0000256" key="11">
    <source>
        <dbReference type="ARBA" id="ARBA00023141"/>
    </source>
</evidence>
<dbReference type="Gene3D" id="1.20.59.10">
    <property type="entry name" value="Chorismate mutase"/>
    <property type="match status" value="1"/>
</dbReference>
<evidence type="ECO:0000313" key="24">
    <source>
        <dbReference type="Proteomes" id="UP000066284"/>
    </source>
</evidence>
<keyword evidence="14 23" id="KW-0456">Lyase</keyword>
<dbReference type="Pfam" id="PF01842">
    <property type="entry name" value="ACT"/>
    <property type="match status" value="1"/>
</dbReference>
<protein>
    <recommendedName>
        <fullName evidence="8">Bifunctional chorismate mutase/prephenate dehydratase</fullName>
        <ecNumber evidence="7">4.2.1.51</ecNumber>
        <ecNumber evidence="6">5.4.99.5</ecNumber>
    </recommendedName>
    <alternativeName>
        <fullName evidence="17">Chorismate mutase-prephenate dehydratase</fullName>
    </alternativeName>
    <alternativeName>
        <fullName evidence="16">p-protein</fullName>
    </alternativeName>
</protein>
<dbReference type="PROSITE" id="PS51171">
    <property type="entry name" value="PREPHENATE_DEHYDR_3"/>
    <property type="match status" value="1"/>
</dbReference>
<evidence type="ECO:0000256" key="7">
    <source>
        <dbReference type="ARBA" id="ARBA00013147"/>
    </source>
</evidence>
<dbReference type="SMART" id="SM00830">
    <property type="entry name" value="CM_2"/>
    <property type="match status" value="1"/>
</dbReference>
<evidence type="ECO:0000256" key="14">
    <source>
        <dbReference type="ARBA" id="ARBA00023239"/>
    </source>
</evidence>
<dbReference type="EMBL" id="LN885086">
    <property type="protein sequence ID" value="CUQ66260.1"/>
    <property type="molecule type" value="Genomic_DNA"/>
</dbReference>
<evidence type="ECO:0000313" key="23">
    <source>
        <dbReference type="EMBL" id="CUQ66260.1"/>
    </source>
</evidence>
<dbReference type="UniPathway" id="UPA00121">
    <property type="reaction ID" value="UER00345"/>
</dbReference>
<dbReference type="AlphaFoldDB" id="A0A0S4KV36"/>
<keyword evidence="10" id="KW-0028">Amino-acid biosynthesis</keyword>
<reference evidence="24" key="1">
    <citation type="submission" date="2015-09" db="EMBL/GenBank/DDBJ databases">
        <authorList>
            <person name="Daims H."/>
        </authorList>
    </citation>
    <scope>NUCLEOTIDE SEQUENCE [LARGE SCALE GENOMIC DNA]</scope>
</reference>
<evidence type="ECO:0000256" key="3">
    <source>
        <dbReference type="ARBA" id="ARBA00004496"/>
    </source>
</evidence>
<evidence type="ECO:0000256" key="9">
    <source>
        <dbReference type="ARBA" id="ARBA00022490"/>
    </source>
</evidence>
<keyword evidence="15" id="KW-0511">Multifunctional enzyme</keyword>
<dbReference type="PROSITE" id="PS00857">
    <property type="entry name" value="PREPHENATE_DEHYDR_1"/>
    <property type="match status" value="1"/>
</dbReference>
<evidence type="ECO:0000259" key="20">
    <source>
        <dbReference type="PROSITE" id="PS51168"/>
    </source>
</evidence>
<dbReference type="SUPFAM" id="SSF55021">
    <property type="entry name" value="ACT-like"/>
    <property type="match status" value="1"/>
</dbReference>
<dbReference type="SUPFAM" id="SSF48600">
    <property type="entry name" value="Chorismate mutase II"/>
    <property type="match status" value="1"/>
</dbReference>
<dbReference type="FunFam" id="3.30.70.260:FF:000012">
    <property type="entry name" value="Prephenate dehydratase"/>
    <property type="match status" value="1"/>
</dbReference>
<dbReference type="GO" id="GO:0009094">
    <property type="term" value="P:L-phenylalanine biosynthetic process"/>
    <property type="evidence" value="ECO:0007669"/>
    <property type="project" value="UniProtKB-UniPathway"/>
</dbReference>
<dbReference type="GO" id="GO:0005737">
    <property type="term" value="C:cytoplasm"/>
    <property type="evidence" value="ECO:0007669"/>
    <property type="project" value="UniProtKB-SubCell"/>
</dbReference>
<dbReference type="InterPro" id="IPR002912">
    <property type="entry name" value="ACT_dom"/>
</dbReference>
<evidence type="ECO:0000259" key="21">
    <source>
        <dbReference type="PROSITE" id="PS51171"/>
    </source>
</evidence>
<evidence type="ECO:0000256" key="15">
    <source>
        <dbReference type="ARBA" id="ARBA00023268"/>
    </source>
</evidence>
<keyword evidence="13 23" id="KW-0413">Isomerase</keyword>
<dbReference type="PIRSF" id="PIRSF001500">
    <property type="entry name" value="Chor_mut_pdt_Ppr"/>
    <property type="match status" value="1"/>
</dbReference>
<dbReference type="PROSITE" id="PS00858">
    <property type="entry name" value="PREPHENATE_DEHYDR_2"/>
    <property type="match status" value="1"/>
</dbReference>
<comment type="catalytic activity">
    <reaction evidence="18">
        <text>prephenate + H(+) = 3-phenylpyruvate + CO2 + H2O</text>
        <dbReference type="Rhea" id="RHEA:21648"/>
        <dbReference type="ChEBI" id="CHEBI:15377"/>
        <dbReference type="ChEBI" id="CHEBI:15378"/>
        <dbReference type="ChEBI" id="CHEBI:16526"/>
        <dbReference type="ChEBI" id="CHEBI:18005"/>
        <dbReference type="ChEBI" id="CHEBI:29934"/>
        <dbReference type="EC" id="4.2.1.51"/>
    </reaction>
</comment>
<evidence type="ECO:0000256" key="12">
    <source>
        <dbReference type="ARBA" id="ARBA00023222"/>
    </source>
</evidence>
<dbReference type="EC" id="4.2.1.51" evidence="7"/>
<dbReference type="FunFam" id="3.40.190.10:FF:000034">
    <property type="entry name" value="Chorismate mutase/prephenate dehydratase"/>
    <property type="match status" value="1"/>
</dbReference>
<keyword evidence="12" id="KW-0584">Phenylalanine biosynthesis</keyword>
<feature type="domain" description="ACT" evidence="22">
    <location>
        <begin position="313"/>
        <end position="390"/>
    </location>
</feature>
<dbReference type="Gene3D" id="3.30.70.260">
    <property type="match status" value="1"/>
</dbReference>
<dbReference type="Pfam" id="PF00800">
    <property type="entry name" value="PDT"/>
    <property type="match status" value="1"/>
</dbReference>
<feature type="site" description="Essential for prephenate dehydratase activity" evidence="19">
    <location>
        <position position="294"/>
    </location>
</feature>
<evidence type="ECO:0000256" key="2">
    <source>
        <dbReference type="ARBA" id="ARBA00002364"/>
    </source>
</evidence>
<dbReference type="InterPro" id="IPR045865">
    <property type="entry name" value="ACT-like_dom_sf"/>
</dbReference>
<evidence type="ECO:0000256" key="19">
    <source>
        <dbReference type="PIRSR" id="PIRSR001500-2"/>
    </source>
</evidence>
<dbReference type="Pfam" id="PF01817">
    <property type="entry name" value="CM_2"/>
    <property type="match status" value="1"/>
</dbReference>
<dbReference type="PANTHER" id="PTHR21022:SF19">
    <property type="entry name" value="PREPHENATE DEHYDRATASE-RELATED"/>
    <property type="match status" value="1"/>
</dbReference>
<dbReference type="NCBIfam" id="TIGR01807">
    <property type="entry name" value="CM_P2"/>
    <property type="match status" value="1"/>
</dbReference>
<dbReference type="InterPro" id="IPR036979">
    <property type="entry name" value="CM_dom_sf"/>
</dbReference>
<dbReference type="Gene3D" id="3.40.190.10">
    <property type="entry name" value="Periplasmic binding protein-like II"/>
    <property type="match status" value="2"/>
</dbReference>
<dbReference type="InterPro" id="IPR018528">
    <property type="entry name" value="Preph_deHydtase_CS"/>
</dbReference>
<comment type="pathway">
    <text evidence="5">Metabolic intermediate biosynthesis; prephenate biosynthesis; prephenate from chorismate: step 1/1.</text>
</comment>
<dbReference type="CDD" id="cd13630">
    <property type="entry name" value="PBP2_PDT_1"/>
    <property type="match status" value="1"/>
</dbReference>
<sequence>MVLNVPVRFTPCFISQVCKGAAQDSLQPRVQGSVVMPKDLLDYRNEIDRIDDEIIRLLNERSKHVIEIGRLKKEKDANANLHTQGRETAIIERLTKQNTGPFPTEAIRSVYREIMSASLSLEGPQTVAYLGPRATFTHMACMQKFGSSAQYVPVHSIKDVFNEVERGRAHFGVVPIENTTEGVVNHTLDMFIDSNLLIYGEILQEVTHYLLSKSTLLEEVKKIYSHPHAIAQCRNWLETHLPHVPAVEVASTARAAELCIDEPSSAAIASELAGQLYRLNVIRARIEDNVNNVTRFLVLSQKPSERTGRDKTSLMLSIKDKVGALYELLRPFASHGINMTKIESRPSQRKAWEYIFFVDVEGHITEDRVSRAVEEVKGRCLFMKILGSYPIYS</sequence>
<proteinExistence type="predicted"/>
<feature type="domain" description="Prephenate dehydratase" evidence="21">
    <location>
        <begin position="126"/>
        <end position="301"/>
    </location>
</feature>
<evidence type="ECO:0000256" key="1">
    <source>
        <dbReference type="ARBA" id="ARBA00000824"/>
    </source>
</evidence>
<evidence type="ECO:0000256" key="18">
    <source>
        <dbReference type="ARBA" id="ARBA00047848"/>
    </source>
</evidence>
<name>A0A0S4KV36_9BACT</name>
<dbReference type="InterPro" id="IPR001086">
    <property type="entry name" value="Preph_deHydtase"/>
</dbReference>
<comment type="pathway">
    <text evidence="4">Amino-acid biosynthesis; L-phenylalanine biosynthesis; phenylpyruvate from prephenate: step 1/1.</text>
</comment>
<evidence type="ECO:0000256" key="13">
    <source>
        <dbReference type="ARBA" id="ARBA00023235"/>
    </source>
</evidence>
<evidence type="ECO:0000256" key="17">
    <source>
        <dbReference type="ARBA" id="ARBA00031520"/>
    </source>
</evidence>
<dbReference type="InterPro" id="IPR036263">
    <property type="entry name" value="Chorismate_II_sf"/>
</dbReference>
<comment type="subcellular location">
    <subcellularLocation>
        <location evidence="3">Cytoplasm</location>
    </subcellularLocation>
</comment>
<evidence type="ECO:0000256" key="16">
    <source>
        <dbReference type="ARBA" id="ARBA00031175"/>
    </source>
</evidence>
<keyword evidence="24" id="KW-1185">Reference proteome</keyword>
<dbReference type="InterPro" id="IPR002701">
    <property type="entry name" value="CM_II_prokaryot"/>
</dbReference>
<keyword evidence="11" id="KW-0057">Aromatic amino acid biosynthesis</keyword>
<dbReference type="PROSITE" id="PS51168">
    <property type="entry name" value="CHORISMATE_MUT_2"/>
    <property type="match status" value="1"/>
</dbReference>
<dbReference type="PANTHER" id="PTHR21022">
    <property type="entry name" value="PREPHENATE DEHYDRATASE P PROTEIN"/>
    <property type="match status" value="1"/>
</dbReference>
<organism evidence="23 24">
    <name type="scientific">Candidatus Nitrospira inopinata</name>
    <dbReference type="NCBI Taxonomy" id="1715989"/>
    <lineage>
        <taxon>Bacteria</taxon>
        <taxon>Pseudomonadati</taxon>
        <taxon>Nitrospirota</taxon>
        <taxon>Nitrospiria</taxon>
        <taxon>Nitrospirales</taxon>
        <taxon>Nitrospiraceae</taxon>
        <taxon>Nitrospira</taxon>
    </lineage>
</organism>
<dbReference type="STRING" id="1715989.NITINOP_1285"/>
<dbReference type="NCBIfam" id="NF008865">
    <property type="entry name" value="PRK11898.1"/>
    <property type="match status" value="1"/>
</dbReference>
<evidence type="ECO:0000256" key="10">
    <source>
        <dbReference type="ARBA" id="ARBA00022605"/>
    </source>
</evidence>
<dbReference type="GO" id="GO:0046417">
    <property type="term" value="P:chorismate metabolic process"/>
    <property type="evidence" value="ECO:0007669"/>
    <property type="project" value="InterPro"/>
</dbReference>
<evidence type="ECO:0000259" key="22">
    <source>
        <dbReference type="PROSITE" id="PS51671"/>
    </source>
</evidence>
<dbReference type="InterPro" id="IPR008242">
    <property type="entry name" value="Chor_mutase/pphenate_deHydtase"/>
</dbReference>
<evidence type="ECO:0000256" key="4">
    <source>
        <dbReference type="ARBA" id="ARBA00004741"/>
    </source>
</evidence>
<dbReference type="EC" id="5.4.99.5" evidence="6"/>
<evidence type="ECO:0000256" key="6">
    <source>
        <dbReference type="ARBA" id="ARBA00012404"/>
    </source>
</evidence>
<dbReference type="UniPathway" id="UPA00120">
    <property type="reaction ID" value="UER00203"/>
</dbReference>